<evidence type="ECO:0000259" key="4">
    <source>
        <dbReference type="PROSITE" id="PS51295"/>
    </source>
</evidence>
<evidence type="ECO:0000256" key="1">
    <source>
        <dbReference type="ARBA" id="ARBA00022884"/>
    </source>
</evidence>
<feature type="region of interest" description="Disordered" evidence="3">
    <location>
        <begin position="1"/>
        <end position="26"/>
    </location>
</feature>
<evidence type="ECO:0000256" key="2">
    <source>
        <dbReference type="PROSITE-ProRule" id="PRU00626"/>
    </source>
</evidence>
<dbReference type="AlphaFoldDB" id="A0A2P6VP90"/>
<dbReference type="InterPro" id="IPR001890">
    <property type="entry name" value="RNA-binding_CRM"/>
</dbReference>
<feature type="compositionally biased region" description="Acidic residues" evidence="3">
    <location>
        <begin position="176"/>
        <end position="225"/>
    </location>
</feature>
<dbReference type="InterPro" id="IPR035920">
    <property type="entry name" value="YhbY-like_sf"/>
</dbReference>
<dbReference type="PANTHER" id="PTHR40065:SF3">
    <property type="entry name" value="RNA-BINDING PROTEIN YHBY"/>
    <property type="match status" value="1"/>
</dbReference>
<dbReference type="InterPro" id="IPR051925">
    <property type="entry name" value="RNA-binding_domain"/>
</dbReference>
<dbReference type="OrthoDB" id="539692at2759"/>
<evidence type="ECO:0000313" key="6">
    <source>
        <dbReference type="Proteomes" id="UP000239649"/>
    </source>
</evidence>
<sequence length="252" mass="25721">MHASARLPRAPVLRRPATARPAAAARAAGAAQPSVLRVTAGYQRPLTNQERKAKRAEAQRLGRALVTVQVGQKGLTDSFMDGLRAALLANELVKVKVGAADESLDEVAEAVQAACDCVLVHKIGFTLTLYRERGLPPAGRCAGAGAAAAVAADAGEILSGGIISGGIVRASGGGELGEDSSDGECGEDGEEMPEDAEEIDEELAAYLMEDEDAFSDSDSEGEEEVGGGGGAAAAAAAQRSKKPPPPEFTIIS</sequence>
<evidence type="ECO:0000313" key="5">
    <source>
        <dbReference type="EMBL" id="PSC75879.1"/>
    </source>
</evidence>
<reference evidence="5 6" key="1">
    <citation type="journal article" date="2018" name="Plant J.">
        <title>Genome sequences of Chlorella sorokiniana UTEX 1602 and Micractinium conductrix SAG 241.80: implications to maltose excretion by a green alga.</title>
        <authorList>
            <person name="Arriola M.B."/>
            <person name="Velmurugan N."/>
            <person name="Zhang Y."/>
            <person name="Plunkett M.H."/>
            <person name="Hondzo H."/>
            <person name="Barney B.M."/>
        </authorList>
    </citation>
    <scope>NUCLEOTIDE SEQUENCE [LARGE SCALE GENOMIC DNA]</scope>
    <source>
        <strain evidence="5 6">SAG 241.80</strain>
    </source>
</reference>
<dbReference type="PANTHER" id="PTHR40065">
    <property type="entry name" value="RNA-BINDING PROTEIN YHBY"/>
    <property type="match status" value="1"/>
</dbReference>
<organism evidence="5 6">
    <name type="scientific">Micractinium conductrix</name>
    <dbReference type="NCBI Taxonomy" id="554055"/>
    <lineage>
        <taxon>Eukaryota</taxon>
        <taxon>Viridiplantae</taxon>
        <taxon>Chlorophyta</taxon>
        <taxon>core chlorophytes</taxon>
        <taxon>Trebouxiophyceae</taxon>
        <taxon>Chlorellales</taxon>
        <taxon>Chlorellaceae</taxon>
        <taxon>Chlorella clade</taxon>
        <taxon>Micractinium</taxon>
    </lineage>
</organism>
<dbReference type="GO" id="GO:0003723">
    <property type="term" value="F:RNA binding"/>
    <property type="evidence" value="ECO:0007669"/>
    <property type="project" value="UniProtKB-UniRule"/>
</dbReference>
<comment type="caution">
    <text evidence="5">The sequence shown here is derived from an EMBL/GenBank/DDBJ whole genome shotgun (WGS) entry which is preliminary data.</text>
</comment>
<feature type="domain" description="CRM" evidence="4">
    <location>
        <begin position="44"/>
        <end position="142"/>
    </location>
</feature>
<feature type="region of interest" description="Disordered" evidence="3">
    <location>
        <begin position="173"/>
        <end position="252"/>
    </location>
</feature>
<dbReference type="Proteomes" id="UP000239649">
    <property type="component" value="Unassembled WGS sequence"/>
</dbReference>
<dbReference type="EMBL" id="LHPF02000002">
    <property type="protein sequence ID" value="PSC75879.1"/>
    <property type="molecule type" value="Genomic_DNA"/>
</dbReference>
<name>A0A2P6VP90_9CHLO</name>
<keyword evidence="6" id="KW-1185">Reference proteome</keyword>
<dbReference type="SUPFAM" id="SSF75471">
    <property type="entry name" value="YhbY-like"/>
    <property type="match status" value="1"/>
</dbReference>
<feature type="compositionally biased region" description="Pro residues" evidence="3">
    <location>
        <begin position="243"/>
        <end position="252"/>
    </location>
</feature>
<keyword evidence="1 2" id="KW-0694">RNA-binding</keyword>
<proteinExistence type="predicted"/>
<dbReference type="Gene3D" id="3.30.110.60">
    <property type="entry name" value="YhbY-like"/>
    <property type="match status" value="1"/>
</dbReference>
<gene>
    <name evidence="5" type="ORF">C2E20_1053</name>
</gene>
<dbReference type="SMART" id="SM01103">
    <property type="entry name" value="CRS1_YhbY"/>
    <property type="match status" value="1"/>
</dbReference>
<dbReference type="PROSITE" id="PS51295">
    <property type="entry name" value="CRM"/>
    <property type="match status" value="1"/>
</dbReference>
<accession>A0A2P6VP90</accession>
<evidence type="ECO:0000256" key="3">
    <source>
        <dbReference type="SAM" id="MobiDB-lite"/>
    </source>
</evidence>
<dbReference type="Pfam" id="PF01985">
    <property type="entry name" value="CRS1_YhbY"/>
    <property type="match status" value="1"/>
</dbReference>
<protein>
    <submittedName>
        <fullName evidence="5">RNA binding</fullName>
    </submittedName>
</protein>